<dbReference type="AlphaFoldDB" id="A0A1D3TQA5"/>
<name>A0A1D3TQA5_9FIRM</name>
<evidence type="ECO:0000259" key="3">
    <source>
        <dbReference type="Pfam" id="PF13439"/>
    </source>
</evidence>
<evidence type="ECO:0000259" key="2">
    <source>
        <dbReference type="Pfam" id="PF00534"/>
    </source>
</evidence>
<dbReference type="EMBL" id="FMKA01000002">
    <property type="protein sequence ID" value="SCP95745.1"/>
    <property type="molecule type" value="Genomic_DNA"/>
</dbReference>
<dbReference type="GO" id="GO:0016757">
    <property type="term" value="F:glycosyltransferase activity"/>
    <property type="evidence" value="ECO:0007669"/>
    <property type="project" value="InterPro"/>
</dbReference>
<feature type="domain" description="Glycosyl transferase family 1" evidence="2">
    <location>
        <begin position="207"/>
        <end position="335"/>
    </location>
</feature>
<dbReference type="InterPro" id="IPR028098">
    <property type="entry name" value="Glyco_trans_4-like_N"/>
</dbReference>
<dbReference type="InterPro" id="IPR001296">
    <property type="entry name" value="Glyco_trans_1"/>
</dbReference>
<dbReference type="Proteomes" id="UP000199315">
    <property type="component" value="Unassembled WGS sequence"/>
</dbReference>
<keyword evidence="5" id="KW-1185">Reference proteome</keyword>
<keyword evidence="1 4" id="KW-0808">Transferase</keyword>
<dbReference type="SUPFAM" id="SSF53756">
    <property type="entry name" value="UDP-Glycosyltransferase/glycogen phosphorylase"/>
    <property type="match status" value="1"/>
</dbReference>
<protein>
    <submittedName>
        <fullName evidence="4">Glycosyltransferase involved in cell wall bisynthesis</fullName>
    </submittedName>
</protein>
<gene>
    <name evidence="4" type="ORF">SAMN05421730_1002168</name>
</gene>
<dbReference type="STRING" id="1619234.SAMN05421730_1002168"/>
<dbReference type="PANTHER" id="PTHR46401">
    <property type="entry name" value="GLYCOSYLTRANSFERASE WBBK-RELATED"/>
    <property type="match status" value="1"/>
</dbReference>
<dbReference type="Pfam" id="PF00534">
    <property type="entry name" value="Glycos_transf_1"/>
    <property type="match status" value="1"/>
</dbReference>
<dbReference type="Pfam" id="PF13439">
    <property type="entry name" value="Glyco_transf_4"/>
    <property type="match status" value="1"/>
</dbReference>
<dbReference type="OrthoDB" id="9797829at2"/>
<dbReference type="Gene3D" id="3.40.50.2000">
    <property type="entry name" value="Glycogen Phosphorylase B"/>
    <property type="match status" value="1"/>
</dbReference>
<sequence>MELKNICDYLQGEEALQGAGELKILVDARTMGSRPSGVGMYTYNFMKELLKYPDIQFVLASDISVSREMEVLAGQNIRIIEYGNRVSKSFGLFGYFKFIQKCIHQEKPDIFWEPNNLMPVRIKNPYGRIMVTIHDLFPITKPEYYGRVYENYFRYGMTKTAKTADIFLYNSMETRQFMEKYYPAVKHKKNFISYIIINRIPVSSTADNGYFLYVGNLEKRKGVDLLLKAYSLYRKSGGTKELYLGGKIREEDIQKLYDEVSSTTEGVKYAGYLEEDRKKELYAGCSCFVFPSKAEGFGMPPVEVMNFGKPVILSNLNIFQEILGNHVTYFNLEGDEDAQIKNLCIAMNGYSEPDLEEYDKITEKFDAPNLGRKLKEFLEKVE</sequence>
<evidence type="ECO:0000313" key="4">
    <source>
        <dbReference type="EMBL" id="SCP95745.1"/>
    </source>
</evidence>
<evidence type="ECO:0000313" key="5">
    <source>
        <dbReference type="Proteomes" id="UP000199315"/>
    </source>
</evidence>
<organism evidence="4 5">
    <name type="scientific">Anaerobium acetethylicum</name>
    <dbReference type="NCBI Taxonomy" id="1619234"/>
    <lineage>
        <taxon>Bacteria</taxon>
        <taxon>Bacillati</taxon>
        <taxon>Bacillota</taxon>
        <taxon>Clostridia</taxon>
        <taxon>Lachnospirales</taxon>
        <taxon>Lachnospiraceae</taxon>
        <taxon>Anaerobium</taxon>
    </lineage>
</organism>
<feature type="domain" description="Glycosyltransferase subfamily 4-like N-terminal" evidence="3">
    <location>
        <begin position="36"/>
        <end position="183"/>
    </location>
</feature>
<proteinExistence type="predicted"/>
<accession>A0A1D3TQA5</accession>
<dbReference type="CDD" id="cd03809">
    <property type="entry name" value="GT4_MtfB-like"/>
    <property type="match status" value="1"/>
</dbReference>
<evidence type="ECO:0000256" key="1">
    <source>
        <dbReference type="ARBA" id="ARBA00022679"/>
    </source>
</evidence>
<dbReference type="PANTHER" id="PTHR46401:SF2">
    <property type="entry name" value="GLYCOSYLTRANSFERASE WBBK-RELATED"/>
    <property type="match status" value="1"/>
</dbReference>
<reference evidence="4 5" key="1">
    <citation type="submission" date="2016-09" db="EMBL/GenBank/DDBJ databases">
        <authorList>
            <person name="Capua I."/>
            <person name="De Benedictis P."/>
            <person name="Joannis T."/>
            <person name="Lombin L.H."/>
            <person name="Cattoli G."/>
        </authorList>
    </citation>
    <scope>NUCLEOTIDE SEQUENCE [LARGE SCALE GENOMIC DNA]</scope>
    <source>
        <strain evidence="4 5">GluBS11</strain>
    </source>
</reference>